<feature type="region of interest" description="Disordered" evidence="1">
    <location>
        <begin position="1"/>
        <end position="33"/>
    </location>
</feature>
<dbReference type="AlphaFoldDB" id="A0A1I4WUA4"/>
<dbReference type="SMART" id="SM00855">
    <property type="entry name" value="PGAM"/>
    <property type="match status" value="1"/>
</dbReference>
<evidence type="ECO:0000313" key="2">
    <source>
        <dbReference type="EMBL" id="SFN17035.1"/>
    </source>
</evidence>
<dbReference type="PANTHER" id="PTHR48100">
    <property type="entry name" value="BROAD-SPECIFICITY PHOSPHATASE YOR283W-RELATED"/>
    <property type="match status" value="1"/>
</dbReference>
<dbReference type="PANTHER" id="PTHR48100:SF58">
    <property type="entry name" value="PE-PGRS FAMILY PROTEIN PE_PGRS11"/>
    <property type="match status" value="1"/>
</dbReference>
<organism evidence="2 3">
    <name type="scientific">Pseudonocardia ammonioxydans</name>
    <dbReference type="NCBI Taxonomy" id="260086"/>
    <lineage>
        <taxon>Bacteria</taxon>
        <taxon>Bacillati</taxon>
        <taxon>Actinomycetota</taxon>
        <taxon>Actinomycetes</taxon>
        <taxon>Pseudonocardiales</taxon>
        <taxon>Pseudonocardiaceae</taxon>
        <taxon>Pseudonocardia</taxon>
    </lineage>
</organism>
<proteinExistence type="predicted"/>
<dbReference type="RefSeq" id="WP_177238395.1">
    <property type="nucleotide sequence ID" value="NZ_FOUY01000009.1"/>
</dbReference>
<gene>
    <name evidence="2" type="ORF">SAMN05216207_100993</name>
</gene>
<dbReference type="Pfam" id="PF00300">
    <property type="entry name" value="His_Phos_1"/>
    <property type="match status" value="1"/>
</dbReference>
<sequence length="248" mass="26495">MTGHAPDDDHDGAASFAAVRAASRAPEVPPDDGATRLVLVRHGRTPSNVRHALDTRVPGPSLDEVGHGQAREVAGLLAGWPIRALHTSRATRARETAAPIADALGLDVRLLPGAHEVFVGDLDNRDDAEAREIFDEIFDGWWLGDVERPMPGGESARDVWDRFLPDVADVLGGGGSGAFAVVSHGAAIRLLTQALLGGRDGSSPGRPDAGFGRDHPIPNTGRVVLRRDPDGWTRELWDPMPEQARSQH</sequence>
<dbReference type="STRING" id="260086.SAMN05216207_100993"/>
<keyword evidence="3" id="KW-1185">Reference proteome</keyword>
<evidence type="ECO:0000256" key="1">
    <source>
        <dbReference type="SAM" id="MobiDB-lite"/>
    </source>
</evidence>
<dbReference type="CDD" id="cd07067">
    <property type="entry name" value="HP_PGM_like"/>
    <property type="match status" value="1"/>
</dbReference>
<name>A0A1I4WUA4_PSUAM</name>
<dbReference type="GO" id="GO:0005737">
    <property type="term" value="C:cytoplasm"/>
    <property type="evidence" value="ECO:0007669"/>
    <property type="project" value="TreeGrafter"/>
</dbReference>
<protein>
    <submittedName>
        <fullName evidence="2">Probable phosphoglycerate mutase</fullName>
    </submittedName>
</protein>
<dbReference type="InterPro" id="IPR013078">
    <property type="entry name" value="His_Pase_superF_clade-1"/>
</dbReference>
<dbReference type="InterPro" id="IPR029033">
    <property type="entry name" value="His_PPase_superfam"/>
</dbReference>
<dbReference type="InterPro" id="IPR050275">
    <property type="entry name" value="PGM_Phosphatase"/>
</dbReference>
<dbReference type="Gene3D" id="3.40.50.1240">
    <property type="entry name" value="Phosphoglycerate mutase-like"/>
    <property type="match status" value="1"/>
</dbReference>
<feature type="compositionally biased region" description="Low complexity" evidence="1">
    <location>
        <begin position="13"/>
        <end position="25"/>
    </location>
</feature>
<feature type="region of interest" description="Disordered" evidence="1">
    <location>
        <begin position="198"/>
        <end position="225"/>
    </location>
</feature>
<evidence type="ECO:0000313" key="3">
    <source>
        <dbReference type="Proteomes" id="UP000199614"/>
    </source>
</evidence>
<dbReference type="EMBL" id="FOUY01000009">
    <property type="protein sequence ID" value="SFN17035.1"/>
    <property type="molecule type" value="Genomic_DNA"/>
</dbReference>
<dbReference type="SUPFAM" id="SSF53254">
    <property type="entry name" value="Phosphoglycerate mutase-like"/>
    <property type="match status" value="1"/>
</dbReference>
<accession>A0A1I4WUA4</accession>
<reference evidence="2 3" key="1">
    <citation type="submission" date="2016-10" db="EMBL/GenBank/DDBJ databases">
        <authorList>
            <person name="de Groot N.N."/>
        </authorList>
    </citation>
    <scope>NUCLEOTIDE SEQUENCE [LARGE SCALE GENOMIC DNA]</scope>
    <source>
        <strain evidence="2 3">CGMCC 4.1877</strain>
    </source>
</reference>
<dbReference type="GO" id="GO:0016791">
    <property type="term" value="F:phosphatase activity"/>
    <property type="evidence" value="ECO:0007669"/>
    <property type="project" value="TreeGrafter"/>
</dbReference>
<dbReference type="Proteomes" id="UP000199614">
    <property type="component" value="Unassembled WGS sequence"/>
</dbReference>